<proteinExistence type="predicted"/>
<accession>A0ABX4K135</accession>
<dbReference type="Pfam" id="PF05866">
    <property type="entry name" value="RusA"/>
    <property type="match status" value="1"/>
</dbReference>
<protein>
    <submittedName>
        <fullName evidence="1">Uncharacterized protein</fullName>
    </submittedName>
</protein>
<dbReference type="InterPro" id="IPR008822">
    <property type="entry name" value="Endonuclease_RusA-like"/>
</dbReference>
<dbReference type="Proteomes" id="UP000223854">
    <property type="component" value="Unassembled WGS sequence"/>
</dbReference>
<dbReference type="InterPro" id="IPR036614">
    <property type="entry name" value="RusA-like_sf"/>
</dbReference>
<name>A0ABX4K135_CLOSG</name>
<reference evidence="1 2" key="1">
    <citation type="submission" date="2017-09" db="EMBL/GenBank/DDBJ databases">
        <title>FDA dAtabase for Regulatory Grade micrObial Sequences (FDA-ARGOS): Supporting development and validation of Infectious Disease Dx tests.</title>
        <authorList>
            <person name="Kerrigan L."/>
            <person name="Long C."/>
            <person name="Tallon L.J."/>
            <person name="Sadzewicz L."/>
            <person name="Ott S."/>
            <person name="Zhao X."/>
            <person name="Nagaraj S."/>
            <person name="Vavikolanu K."/>
            <person name="Aluvathingal J."/>
            <person name="Nadendla S."/>
            <person name="Sichtig H."/>
        </authorList>
    </citation>
    <scope>NUCLEOTIDE SEQUENCE [LARGE SCALE GENOMIC DNA]</scope>
    <source>
        <strain evidence="1 2">FDAARGOS_423</strain>
    </source>
</reference>
<organism evidence="1 2">
    <name type="scientific">Clostridium sporogenes</name>
    <dbReference type="NCBI Taxonomy" id="1509"/>
    <lineage>
        <taxon>Bacteria</taxon>
        <taxon>Bacillati</taxon>
        <taxon>Bacillota</taxon>
        <taxon>Clostridia</taxon>
        <taxon>Eubacteriales</taxon>
        <taxon>Clostridiaceae</taxon>
        <taxon>Clostridium</taxon>
    </lineage>
</organism>
<keyword evidence="2" id="KW-1185">Reference proteome</keyword>
<dbReference type="Gene3D" id="3.30.1330.70">
    <property type="entry name" value="Holliday junction resolvase RusA"/>
    <property type="match status" value="1"/>
</dbReference>
<dbReference type="SUPFAM" id="SSF103084">
    <property type="entry name" value="Holliday junction resolvase RusA"/>
    <property type="match status" value="1"/>
</dbReference>
<gene>
    <name evidence="1" type="ORF">CRX47_03115</name>
</gene>
<comment type="caution">
    <text evidence="1">The sequence shown here is derived from an EMBL/GenBank/DDBJ whole genome shotgun (WGS) entry which is preliminary data.</text>
</comment>
<evidence type="ECO:0000313" key="2">
    <source>
        <dbReference type="Proteomes" id="UP000223854"/>
    </source>
</evidence>
<dbReference type="RefSeq" id="WP_098926897.1">
    <property type="nucleotide sequence ID" value="NZ_CBCRVC010000006.1"/>
</dbReference>
<dbReference type="EMBL" id="PDLH01000007">
    <property type="protein sequence ID" value="PHG98880.1"/>
    <property type="molecule type" value="Genomic_DNA"/>
</dbReference>
<sequence length="135" mass="15439">MKIVIDGKPMGKQRPRFNGKTGSVHTPSKTVNYENWVKLCYQQQCKGEKLTGQIVAFINAYYTIPKSTSKKNRKEMIEGKIRPTIKPDVDNIAKVILDSLNGLAYKDDKQIVFCTISKWYGENARVEVVLEEDIR</sequence>
<evidence type="ECO:0000313" key="1">
    <source>
        <dbReference type="EMBL" id="PHG98880.1"/>
    </source>
</evidence>